<keyword evidence="2 11" id="KW-0813">Transport</keyword>
<dbReference type="GO" id="GO:0051537">
    <property type="term" value="F:2 iron, 2 sulfur cluster binding"/>
    <property type="evidence" value="ECO:0007669"/>
    <property type="project" value="UniProtKB-KW"/>
</dbReference>
<dbReference type="GO" id="GO:0050660">
    <property type="term" value="F:flavin adenine dinucleotide binding"/>
    <property type="evidence" value="ECO:0007669"/>
    <property type="project" value="InterPro"/>
</dbReference>
<keyword evidence="7 11" id="KW-0665">Pyrimidine biosynthesis</keyword>
<gene>
    <name evidence="11" type="primary">pyrK</name>
    <name evidence="15" type="ORF">E7201_10330</name>
</gene>
<evidence type="ECO:0000256" key="10">
    <source>
        <dbReference type="ARBA" id="ARBA00023014"/>
    </source>
</evidence>
<evidence type="ECO:0000256" key="4">
    <source>
        <dbReference type="ARBA" id="ARBA00022714"/>
    </source>
</evidence>
<feature type="binding site" evidence="11 12">
    <location>
        <begin position="84"/>
        <end position="85"/>
    </location>
    <ligand>
        <name>FAD</name>
        <dbReference type="ChEBI" id="CHEBI:57692"/>
    </ligand>
</feature>
<dbReference type="PANTHER" id="PTHR43513:SF3">
    <property type="entry name" value="DIHYDROOROTATE DEHYDROGENASE B (NAD(+)), ELECTRON TRANSFER SUBUNIT-RELATED"/>
    <property type="match status" value="1"/>
</dbReference>
<dbReference type="GO" id="GO:0046872">
    <property type="term" value="F:metal ion binding"/>
    <property type="evidence" value="ECO:0007669"/>
    <property type="project" value="UniProtKB-KW"/>
</dbReference>
<dbReference type="GO" id="GO:0044205">
    <property type="term" value="P:'de novo' UMP biosynthetic process"/>
    <property type="evidence" value="ECO:0007669"/>
    <property type="project" value="UniProtKB-UniRule"/>
</dbReference>
<comment type="cofactor">
    <cofactor evidence="11 12">
        <name>FAD</name>
        <dbReference type="ChEBI" id="CHEBI:57692"/>
    </cofactor>
    <text evidence="11 12">Binds 1 FAD per subunit.</text>
</comment>
<dbReference type="InterPro" id="IPR017927">
    <property type="entry name" value="FAD-bd_FR_type"/>
</dbReference>
<keyword evidence="9 11" id="KW-0408">Iron</keyword>
<feature type="binding site" evidence="11 13">
    <location>
        <position position="231"/>
    </location>
    <ligand>
        <name>[2Fe-2S] cluster</name>
        <dbReference type="ChEBI" id="CHEBI:190135"/>
    </ligand>
</feature>
<dbReference type="InterPro" id="IPR012165">
    <property type="entry name" value="Cyt_c3_hydrogenase_gsu"/>
</dbReference>
<dbReference type="EMBL" id="SVBY01000097">
    <property type="protein sequence ID" value="MBE6093537.1"/>
    <property type="molecule type" value="Genomic_DNA"/>
</dbReference>
<dbReference type="Pfam" id="PF10418">
    <property type="entry name" value="DHODB_Fe-S_bind"/>
    <property type="match status" value="1"/>
</dbReference>
<dbReference type="SUPFAM" id="SSF63380">
    <property type="entry name" value="Riboflavin synthase domain-like"/>
    <property type="match status" value="1"/>
</dbReference>
<dbReference type="InterPro" id="IPR037117">
    <property type="entry name" value="Dihydroorotate_DH_ele_sf"/>
</dbReference>
<keyword evidence="5 11" id="KW-0479">Metal-binding</keyword>
<feature type="binding site" evidence="11 13">
    <location>
        <position position="247"/>
    </location>
    <ligand>
        <name>[2Fe-2S] cluster</name>
        <dbReference type="ChEBI" id="CHEBI:190135"/>
    </ligand>
</feature>
<comment type="similarity">
    <text evidence="1 11">Belongs to the PyrK family.</text>
</comment>
<feature type="binding site" evidence="11 12">
    <location>
        <begin position="77"/>
        <end position="79"/>
    </location>
    <ligand>
        <name>FAD</name>
        <dbReference type="ChEBI" id="CHEBI:57692"/>
    </ligand>
</feature>
<keyword evidence="4 11" id="KW-0001">2Fe-2S</keyword>
<dbReference type="Proteomes" id="UP000761380">
    <property type="component" value="Unassembled WGS sequence"/>
</dbReference>
<protein>
    <recommendedName>
        <fullName evidence="11">Dihydroorotate dehydrogenase B (NAD(+)), electron transfer subunit</fullName>
    </recommendedName>
    <alternativeName>
        <fullName evidence="11">Dihydroorotate oxidase B, electron transfer subunit</fullName>
    </alternativeName>
</protein>
<dbReference type="CDD" id="cd06218">
    <property type="entry name" value="DHOD_e_trans"/>
    <property type="match status" value="1"/>
</dbReference>
<dbReference type="Gene3D" id="3.40.50.80">
    <property type="entry name" value="Nucleotide-binding domain of ferredoxin-NADP reductase (FNR) module"/>
    <property type="match status" value="1"/>
</dbReference>
<comment type="caution">
    <text evidence="11">Lacks conserved residue(s) required for the propagation of feature annotation.</text>
</comment>
<evidence type="ECO:0000256" key="3">
    <source>
        <dbReference type="ARBA" id="ARBA00022630"/>
    </source>
</evidence>
<feature type="binding site" evidence="11 13">
    <location>
        <position position="234"/>
    </location>
    <ligand>
        <name>[2Fe-2S] cluster</name>
        <dbReference type="ChEBI" id="CHEBI:190135"/>
    </ligand>
</feature>
<feature type="binding site" evidence="11 13">
    <location>
        <position position="226"/>
    </location>
    <ligand>
        <name>[2Fe-2S] cluster</name>
        <dbReference type="ChEBI" id="CHEBI:190135"/>
    </ligand>
</feature>
<keyword evidence="8 11" id="KW-0249">Electron transport</keyword>
<name>A0A927WTC1_SELRU</name>
<accession>A0A927WTC1</accession>
<evidence type="ECO:0000256" key="7">
    <source>
        <dbReference type="ARBA" id="ARBA00022975"/>
    </source>
</evidence>
<dbReference type="GO" id="GO:0009055">
    <property type="term" value="F:electron transfer activity"/>
    <property type="evidence" value="ECO:0007669"/>
    <property type="project" value="UniProtKB-UniRule"/>
</dbReference>
<evidence type="ECO:0000256" key="1">
    <source>
        <dbReference type="ARBA" id="ARBA00006422"/>
    </source>
</evidence>
<dbReference type="HAMAP" id="MF_01211">
    <property type="entry name" value="DHODB_Fe_S_bind"/>
    <property type="match status" value="1"/>
</dbReference>
<dbReference type="PIRSF" id="PIRSF006816">
    <property type="entry name" value="Cyc3_hyd_g"/>
    <property type="match status" value="1"/>
</dbReference>
<evidence type="ECO:0000313" key="16">
    <source>
        <dbReference type="Proteomes" id="UP000761380"/>
    </source>
</evidence>
<evidence type="ECO:0000256" key="12">
    <source>
        <dbReference type="PIRSR" id="PIRSR006816-1"/>
    </source>
</evidence>
<comment type="cofactor">
    <cofactor evidence="11">
        <name>[2Fe-2S] cluster</name>
        <dbReference type="ChEBI" id="CHEBI:190135"/>
    </cofactor>
    <text evidence="11">Binds 1 [2Fe-2S] cluster per subunit.</text>
</comment>
<dbReference type="GO" id="GO:0016491">
    <property type="term" value="F:oxidoreductase activity"/>
    <property type="evidence" value="ECO:0007669"/>
    <property type="project" value="InterPro"/>
</dbReference>
<comment type="subunit">
    <text evidence="11">Heterotetramer of 2 PyrK and 2 PyrD type B subunits.</text>
</comment>
<keyword evidence="10 11" id="KW-0411">Iron-sulfur</keyword>
<evidence type="ECO:0000256" key="8">
    <source>
        <dbReference type="ARBA" id="ARBA00022982"/>
    </source>
</evidence>
<comment type="caution">
    <text evidence="15">The sequence shown here is derived from an EMBL/GenBank/DDBJ whole genome shotgun (WGS) entry which is preliminary data.</text>
</comment>
<evidence type="ECO:0000256" key="5">
    <source>
        <dbReference type="ARBA" id="ARBA00022723"/>
    </source>
</evidence>
<comment type="pathway">
    <text evidence="11">Pyrimidine metabolism; UMP biosynthesis via de novo pathway; orotate from (S)-dihydroorotate (NAD(+) route): step 1/1.</text>
</comment>
<evidence type="ECO:0000256" key="13">
    <source>
        <dbReference type="PIRSR" id="PIRSR006816-2"/>
    </source>
</evidence>
<evidence type="ECO:0000313" key="15">
    <source>
        <dbReference type="EMBL" id="MBE6093537.1"/>
    </source>
</evidence>
<dbReference type="Gene3D" id="2.40.30.10">
    <property type="entry name" value="Translation factors"/>
    <property type="match status" value="1"/>
</dbReference>
<dbReference type="InterPro" id="IPR017938">
    <property type="entry name" value="Riboflavin_synthase-like_b-brl"/>
</dbReference>
<dbReference type="InterPro" id="IPR008333">
    <property type="entry name" value="Cbr1-like_FAD-bd_dom"/>
</dbReference>
<evidence type="ECO:0000256" key="6">
    <source>
        <dbReference type="ARBA" id="ARBA00022827"/>
    </source>
</evidence>
<dbReference type="Gene3D" id="2.10.240.10">
    <property type="entry name" value="Dihydroorotate dehydrogenase, electron transfer subunit"/>
    <property type="match status" value="1"/>
</dbReference>
<keyword evidence="6 11" id="KW-0274">FAD</keyword>
<feature type="domain" description="FAD-binding FR-type" evidence="14">
    <location>
        <begin position="10"/>
        <end position="109"/>
    </location>
</feature>
<dbReference type="InterPro" id="IPR023455">
    <property type="entry name" value="Dihydroorotate_DHASE_ETsu"/>
</dbReference>
<comment type="cofactor">
    <cofactor evidence="13">
        <name>[2Fe-2S] cluster</name>
        <dbReference type="ChEBI" id="CHEBI:190135"/>
    </cofactor>
    <text evidence="13">Binds 1 [2Fe-2S] cluster per subunit.</text>
</comment>
<dbReference type="PANTHER" id="PTHR43513">
    <property type="entry name" value="DIHYDROOROTATE DEHYDROGENASE B (NAD(+)), ELECTRON TRANSFER SUBUNIT"/>
    <property type="match status" value="1"/>
</dbReference>
<dbReference type="SUPFAM" id="SSF52343">
    <property type="entry name" value="Ferredoxin reductase-like, C-terminal NADP-linked domain"/>
    <property type="match status" value="1"/>
</dbReference>
<reference evidence="15" key="1">
    <citation type="submission" date="2019-04" db="EMBL/GenBank/DDBJ databases">
        <title>Evolution of Biomass-Degrading Anaerobic Consortia Revealed by Metagenomics.</title>
        <authorList>
            <person name="Peng X."/>
        </authorList>
    </citation>
    <scope>NUCLEOTIDE SEQUENCE</scope>
    <source>
        <strain evidence="15">SIG240</strain>
    </source>
</reference>
<evidence type="ECO:0000256" key="9">
    <source>
        <dbReference type="ARBA" id="ARBA00023004"/>
    </source>
</evidence>
<evidence type="ECO:0000259" key="14">
    <source>
        <dbReference type="PROSITE" id="PS51384"/>
    </source>
</evidence>
<organism evidence="15 16">
    <name type="scientific">Selenomonas ruminantium</name>
    <dbReference type="NCBI Taxonomy" id="971"/>
    <lineage>
        <taxon>Bacteria</taxon>
        <taxon>Bacillati</taxon>
        <taxon>Bacillota</taxon>
        <taxon>Negativicutes</taxon>
        <taxon>Selenomonadales</taxon>
        <taxon>Selenomonadaceae</taxon>
        <taxon>Selenomonas</taxon>
    </lineage>
</organism>
<evidence type="ECO:0000256" key="11">
    <source>
        <dbReference type="HAMAP-Rule" id="MF_01211"/>
    </source>
</evidence>
<dbReference type="InterPro" id="IPR039261">
    <property type="entry name" value="FNR_nucleotide-bd"/>
</dbReference>
<dbReference type="AlphaFoldDB" id="A0A927WTC1"/>
<keyword evidence="3 11" id="KW-0285">Flavoprotein</keyword>
<dbReference type="InterPro" id="IPR050353">
    <property type="entry name" value="PyrK_electron_transfer"/>
</dbReference>
<evidence type="ECO:0000256" key="2">
    <source>
        <dbReference type="ARBA" id="ARBA00022448"/>
    </source>
</evidence>
<sequence length="262" mass="28372">MWAEVTTLPKVAVDGEIIAQHELAKDVWCMEVEAREIAREAEPGQFVQLQIPGGAFTLRRPVGIAEVSLQKGTVAFIYRVVGKGTKALSQLTAGMVINVLGPLGHGFSLKAKRPLLVGGGMGLSPLLFYAEHAQGKADVLMGGRSARELFWQEIYKPHVQEVFCTTDDGSCGTKGFTTTLLPELLQKGDYDLVIACGPEIMMKGIAKIAHEYQIPCQVSLEKRMGCGLGACLSCSIDTTSGQRRKVCKDGPVFWAEEVFDLA</sequence>
<dbReference type="PROSITE" id="PS51384">
    <property type="entry name" value="FAD_FR"/>
    <property type="match status" value="1"/>
</dbReference>
<comment type="function">
    <text evidence="11">Responsible for channeling the electrons from the oxidation of dihydroorotate from the FMN redox center in the PyrD type B subunit to the ultimate electron acceptor NAD(+).</text>
</comment>
<proteinExistence type="inferred from homology"/>
<dbReference type="Pfam" id="PF00970">
    <property type="entry name" value="FAD_binding_6"/>
    <property type="match status" value="1"/>
</dbReference>
<dbReference type="InterPro" id="IPR019480">
    <property type="entry name" value="Dihydroorotate_DH_Fe-S-bd"/>
</dbReference>